<evidence type="ECO:0000256" key="1">
    <source>
        <dbReference type="SAM" id="MobiDB-lite"/>
    </source>
</evidence>
<sequence length="134" mass="14346">MQTPLNETSRAKDYIQPTSTVTAVVTASSEQNAPPAYKPPTQSRKAPSLSMRTPMLQKFRKAPPPPPPTSIIRDEGEFAKSTTAIHFSSSLDAGNLEAGLSEYLIKSPPTYSTARSTSTGSGELAKTLNFRGCT</sequence>
<name>A0A0R3XBJ2_HYDTA</name>
<evidence type="ECO:0000313" key="4">
    <source>
        <dbReference type="WBParaSite" id="TTAC_0001091901-mRNA-1"/>
    </source>
</evidence>
<evidence type="ECO:0000313" key="2">
    <source>
        <dbReference type="EMBL" id="VDM35882.1"/>
    </source>
</evidence>
<reference evidence="4" key="1">
    <citation type="submission" date="2017-02" db="UniProtKB">
        <authorList>
            <consortium name="WormBaseParasite"/>
        </authorList>
    </citation>
    <scope>IDENTIFICATION</scope>
</reference>
<organism evidence="4">
    <name type="scientific">Hydatigena taeniaeformis</name>
    <name type="common">Feline tapeworm</name>
    <name type="synonym">Taenia taeniaeformis</name>
    <dbReference type="NCBI Taxonomy" id="6205"/>
    <lineage>
        <taxon>Eukaryota</taxon>
        <taxon>Metazoa</taxon>
        <taxon>Spiralia</taxon>
        <taxon>Lophotrochozoa</taxon>
        <taxon>Platyhelminthes</taxon>
        <taxon>Cestoda</taxon>
        <taxon>Eucestoda</taxon>
        <taxon>Cyclophyllidea</taxon>
        <taxon>Taeniidae</taxon>
        <taxon>Hydatigera</taxon>
    </lineage>
</organism>
<evidence type="ECO:0000313" key="3">
    <source>
        <dbReference type="Proteomes" id="UP000274429"/>
    </source>
</evidence>
<protein>
    <submittedName>
        <fullName evidence="2 4">Uncharacterized protein</fullName>
    </submittedName>
</protein>
<proteinExistence type="predicted"/>
<keyword evidence="3" id="KW-1185">Reference proteome</keyword>
<gene>
    <name evidence="2" type="ORF">TTAC_LOCUS10902</name>
</gene>
<dbReference type="WBParaSite" id="TTAC_0001091901-mRNA-1">
    <property type="protein sequence ID" value="TTAC_0001091901-mRNA-1"/>
    <property type="gene ID" value="TTAC_0001091901"/>
</dbReference>
<dbReference type="STRING" id="6205.A0A0R3XBJ2"/>
<accession>A0A0R3XBJ2</accession>
<reference evidence="2 3" key="2">
    <citation type="submission" date="2018-11" db="EMBL/GenBank/DDBJ databases">
        <authorList>
            <consortium name="Pathogen Informatics"/>
        </authorList>
    </citation>
    <scope>NUCLEOTIDE SEQUENCE [LARGE SCALE GENOMIC DNA]</scope>
</reference>
<dbReference type="Proteomes" id="UP000274429">
    <property type="component" value="Unassembled WGS sequence"/>
</dbReference>
<dbReference type="EMBL" id="UYWX01022474">
    <property type="protein sequence ID" value="VDM35882.1"/>
    <property type="molecule type" value="Genomic_DNA"/>
</dbReference>
<feature type="region of interest" description="Disordered" evidence="1">
    <location>
        <begin position="27"/>
        <end position="48"/>
    </location>
</feature>
<dbReference type="AlphaFoldDB" id="A0A0R3XBJ2"/>
<dbReference type="OrthoDB" id="5867527at2759"/>